<evidence type="ECO:0008006" key="8">
    <source>
        <dbReference type="Google" id="ProtNLM"/>
    </source>
</evidence>
<dbReference type="GO" id="GO:0004803">
    <property type="term" value="F:transposase activity"/>
    <property type="evidence" value="ECO:0007669"/>
    <property type="project" value="InterPro"/>
</dbReference>
<name>A0A7K0G5D4_9SPHI</name>
<evidence type="ECO:0000256" key="5">
    <source>
        <dbReference type="ARBA" id="ARBA00023172"/>
    </source>
</evidence>
<evidence type="ECO:0000256" key="3">
    <source>
        <dbReference type="ARBA" id="ARBA00022578"/>
    </source>
</evidence>
<evidence type="ECO:0000256" key="1">
    <source>
        <dbReference type="ARBA" id="ARBA00002190"/>
    </source>
</evidence>
<dbReference type="Proteomes" id="UP000487757">
    <property type="component" value="Unassembled WGS sequence"/>
</dbReference>
<sequence length="145" mass="17472">MDATYFQKFCLVCYQDDFDGYTQLIRFTDKEYYFEMKEDLENFIKLGIQIESVTTDGHKSILKAIKKAIPDAKVQRCLVHIHRMRLIWLTRYPKHIAGQELRSIVLMLLEIKTENDKAFCIQEFNHWFERQCVWHDSIETRGFRV</sequence>
<evidence type="ECO:0000256" key="4">
    <source>
        <dbReference type="ARBA" id="ARBA00023125"/>
    </source>
</evidence>
<keyword evidence="5" id="KW-0233">DNA recombination</keyword>
<organism evidence="6 7">
    <name type="scientific">Pedobacter petrophilus</name>
    <dbReference type="NCBI Taxonomy" id="1908241"/>
    <lineage>
        <taxon>Bacteria</taxon>
        <taxon>Pseudomonadati</taxon>
        <taxon>Bacteroidota</taxon>
        <taxon>Sphingobacteriia</taxon>
        <taxon>Sphingobacteriales</taxon>
        <taxon>Sphingobacteriaceae</taxon>
        <taxon>Pedobacter</taxon>
    </lineage>
</organism>
<dbReference type="OrthoDB" id="834313at2"/>
<comment type="function">
    <text evidence="1">Required for the transposition of the insertion element.</text>
</comment>
<evidence type="ECO:0000256" key="2">
    <source>
        <dbReference type="ARBA" id="ARBA00010961"/>
    </source>
</evidence>
<protein>
    <recommendedName>
        <fullName evidence="8">Transposase</fullName>
    </recommendedName>
</protein>
<proteinExistence type="inferred from homology"/>
<dbReference type="Pfam" id="PF00872">
    <property type="entry name" value="Transposase_mut"/>
    <property type="match status" value="1"/>
</dbReference>
<dbReference type="EMBL" id="WKKH01000080">
    <property type="protein sequence ID" value="MRX78842.1"/>
    <property type="molecule type" value="Genomic_DNA"/>
</dbReference>
<dbReference type="AlphaFoldDB" id="A0A7K0G5D4"/>
<comment type="caution">
    <text evidence="6">The sequence shown here is derived from an EMBL/GenBank/DDBJ whole genome shotgun (WGS) entry which is preliminary data.</text>
</comment>
<comment type="similarity">
    <text evidence="2">Belongs to the transposase mutator family.</text>
</comment>
<dbReference type="GO" id="GO:0006313">
    <property type="term" value="P:DNA transposition"/>
    <property type="evidence" value="ECO:0007669"/>
    <property type="project" value="InterPro"/>
</dbReference>
<dbReference type="InterPro" id="IPR001207">
    <property type="entry name" value="Transposase_mutator"/>
</dbReference>
<dbReference type="GO" id="GO:0003677">
    <property type="term" value="F:DNA binding"/>
    <property type="evidence" value="ECO:0007669"/>
    <property type="project" value="UniProtKB-KW"/>
</dbReference>
<evidence type="ECO:0000313" key="6">
    <source>
        <dbReference type="EMBL" id="MRX78842.1"/>
    </source>
</evidence>
<accession>A0A7K0G5D4</accession>
<keyword evidence="7" id="KW-1185">Reference proteome</keyword>
<reference evidence="6 7" key="1">
    <citation type="submission" date="2019-11" db="EMBL/GenBank/DDBJ databases">
        <title>Pedobacter petrophilus genome.</title>
        <authorList>
            <person name="Feldbauer M.J."/>
            <person name="Newman J.D."/>
        </authorList>
    </citation>
    <scope>NUCLEOTIDE SEQUENCE [LARGE SCALE GENOMIC DNA]</scope>
    <source>
        <strain evidence="6 7">LMG 29686</strain>
    </source>
</reference>
<evidence type="ECO:0000313" key="7">
    <source>
        <dbReference type="Proteomes" id="UP000487757"/>
    </source>
</evidence>
<keyword evidence="3" id="KW-0815">Transposition</keyword>
<gene>
    <name evidence="6" type="ORF">GJU39_22460</name>
</gene>
<keyword evidence="4" id="KW-0238">DNA-binding</keyword>